<comment type="caution">
    <text evidence="1">The sequence shown here is derived from an EMBL/GenBank/DDBJ whole genome shotgun (WGS) entry which is preliminary data.</text>
</comment>
<accession>A0ABR2W8X9</accession>
<gene>
    <name evidence="1" type="ORF">K7432_001797</name>
</gene>
<evidence type="ECO:0000313" key="2">
    <source>
        <dbReference type="Proteomes" id="UP001479436"/>
    </source>
</evidence>
<organism evidence="1 2">
    <name type="scientific">Basidiobolus ranarum</name>
    <dbReference type="NCBI Taxonomy" id="34480"/>
    <lineage>
        <taxon>Eukaryota</taxon>
        <taxon>Fungi</taxon>
        <taxon>Fungi incertae sedis</taxon>
        <taxon>Zoopagomycota</taxon>
        <taxon>Entomophthoromycotina</taxon>
        <taxon>Basidiobolomycetes</taxon>
        <taxon>Basidiobolales</taxon>
        <taxon>Basidiobolaceae</taxon>
        <taxon>Basidiobolus</taxon>
    </lineage>
</organism>
<proteinExistence type="predicted"/>
<name>A0ABR2W8X9_9FUNG</name>
<dbReference type="EMBL" id="JASJQH010006919">
    <property type="protein sequence ID" value="KAK9727464.1"/>
    <property type="molecule type" value="Genomic_DNA"/>
</dbReference>
<protein>
    <submittedName>
        <fullName evidence="1">Uncharacterized protein</fullName>
    </submittedName>
</protein>
<sequence>MFELWEHPQHGFKVAATVCCMDSEESVLVNIAGYLLHLLHKKAGFPYLNYVALIWGKCYISVPYGSWEKNRAKSFME</sequence>
<reference evidence="1 2" key="1">
    <citation type="submission" date="2023-04" db="EMBL/GenBank/DDBJ databases">
        <title>Genome of Basidiobolus ranarum AG-B5.</title>
        <authorList>
            <person name="Stajich J.E."/>
            <person name="Carter-House D."/>
            <person name="Gryganskyi A."/>
        </authorList>
    </citation>
    <scope>NUCLEOTIDE SEQUENCE [LARGE SCALE GENOMIC DNA]</scope>
    <source>
        <strain evidence="1 2">AG-B5</strain>
    </source>
</reference>
<keyword evidence="2" id="KW-1185">Reference proteome</keyword>
<dbReference type="Proteomes" id="UP001479436">
    <property type="component" value="Unassembled WGS sequence"/>
</dbReference>
<evidence type="ECO:0000313" key="1">
    <source>
        <dbReference type="EMBL" id="KAK9727464.1"/>
    </source>
</evidence>